<evidence type="ECO:0000313" key="2">
    <source>
        <dbReference type="Proteomes" id="UP000824533"/>
    </source>
</evidence>
<keyword evidence="2" id="KW-1185">Reference proteome</keyword>
<reference evidence="1 2" key="1">
    <citation type="journal article" date="2021" name="Front. Genet.">
        <title>Chromosome-Level Genome Assembly Reveals Significant Gene Expansion in the Toll and IMD Signaling Pathways of Dendrolimus kikuchii.</title>
        <authorList>
            <person name="Zhou J."/>
            <person name="Wu P."/>
            <person name="Xiong Z."/>
            <person name="Liu N."/>
            <person name="Zhao N."/>
            <person name="Ji M."/>
            <person name="Qiu Y."/>
            <person name="Yang B."/>
        </authorList>
    </citation>
    <scope>NUCLEOTIDE SEQUENCE [LARGE SCALE GENOMIC DNA]</scope>
    <source>
        <strain evidence="1">Ann1</strain>
    </source>
</reference>
<comment type="caution">
    <text evidence="1">The sequence shown here is derived from an EMBL/GenBank/DDBJ whole genome shotgun (WGS) entry which is preliminary data.</text>
</comment>
<evidence type="ECO:0000313" key="1">
    <source>
        <dbReference type="EMBL" id="KAJ0172213.1"/>
    </source>
</evidence>
<dbReference type="EMBL" id="CM034408">
    <property type="protein sequence ID" value="KAJ0172213.1"/>
    <property type="molecule type" value="Genomic_DNA"/>
</dbReference>
<organism evidence="1 2">
    <name type="scientific">Dendrolimus kikuchii</name>
    <dbReference type="NCBI Taxonomy" id="765133"/>
    <lineage>
        <taxon>Eukaryota</taxon>
        <taxon>Metazoa</taxon>
        <taxon>Ecdysozoa</taxon>
        <taxon>Arthropoda</taxon>
        <taxon>Hexapoda</taxon>
        <taxon>Insecta</taxon>
        <taxon>Pterygota</taxon>
        <taxon>Neoptera</taxon>
        <taxon>Endopterygota</taxon>
        <taxon>Lepidoptera</taxon>
        <taxon>Glossata</taxon>
        <taxon>Ditrysia</taxon>
        <taxon>Bombycoidea</taxon>
        <taxon>Lasiocampidae</taxon>
        <taxon>Dendrolimus</taxon>
    </lineage>
</organism>
<sequence>MWSESDEDHEQQECKNLISRPNSVPKLLIMDGQIAPNIANLHVTKFSKVHIGDKYVTQNIYNKKTVNGQVLGPKPVSSIKLWRKRKNIYLVGAAIVATSSLILILFYFTSAKPSGRLDIGLSHKWYLPWGAWQALPGFGIGEHLQLPVKCVFVEHTAESYCKEKISCIRDVQLLQRSGLRRGWDDIGPNYIVGGNGLIFEGRGANIVGTMVKSYDHKCISVMFLGNYEHDPIIREQFDNLGILLKQLVMLKVLDPNYLITARCQVDDSTIFIIGNPYSYVIPDCPCNKLLCNSNLTSSADSFTKYYFTDTLS</sequence>
<proteinExistence type="predicted"/>
<protein>
    <submittedName>
        <fullName evidence="1">Uncharacterized protein</fullName>
    </submittedName>
</protein>
<name>A0ACC1CL02_9NEOP</name>
<accession>A0ACC1CL02</accession>
<gene>
    <name evidence="1" type="ORF">K1T71_012186</name>
</gene>
<dbReference type="Proteomes" id="UP000824533">
    <property type="component" value="Linkage Group LG22"/>
</dbReference>